<protein>
    <submittedName>
        <fullName evidence="12">Facilitated trehalose transporter Tret1-like</fullName>
    </submittedName>
</protein>
<feature type="transmembrane region" description="Helical" evidence="9">
    <location>
        <begin position="456"/>
        <end position="474"/>
    </location>
</feature>
<keyword evidence="5 9" id="KW-0812">Transmembrane</keyword>
<dbReference type="KEGG" id="csol:105360232"/>
<evidence type="ECO:0000259" key="10">
    <source>
        <dbReference type="PROSITE" id="PS50850"/>
    </source>
</evidence>
<evidence type="ECO:0000256" key="1">
    <source>
        <dbReference type="ARBA" id="ARBA00004651"/>
    </source>
</evidence>
<dbReference type="PROSITE" id="PS00216">
    <property type="entry name" value="SUGAR_TRANSPORT_1"/>
    <property type="match status" value="1"/>
</dbReference>
<evidence type="ECO:0000256" key="8">
    <source>
        <dbReference type="ARBA" id="ARBA00023180"/>
    </source>
</evidence>
<dbReference type="GO" id="GO:0005886">
    <property type="term" value="C:plasma membrane"/>
    <property type="evidence" value="ECO:0007669"/>
    <property type="project" value="UniProtKB-SubCell"/>
</dbReference>
<gene>
    <name evidence="12" type="primary">LOC105360232</name>
</gene>
<keyword evidence="4" id="KW-0762">Sugar transport</keyword>
<dbReference type="PANTHER" id="PTHR48021:SF46">
    <property type="entry name" value="MAJOR FACILITATOR SUPERFAMILY (MFS) PROFILE DOMAIN-CONTAINING PROTEIN"/>
    <property type="match status" value="1"/>
</dbReference>
<feature type="transmembrane region" description="Helical" evidence="9">
    <location>
        <begin position="387"/>
        <end position="413"/>
    </location>
</feature>
<keyword evidence="8" id="KW-0325">Glycoprotein</keyword>
<evidence type="ECO:0000313" key="12">
    <source>
        <dbReference type="RefSeq" id="XP_011495379.1"/>
    </source>
</evidence>
<dbReference type="InterPro" id="IPR036259">
    <property type="entry name" value="MFS_trans_sf"/>
</dbReference>
<dbReference type="Proteomes" id="UP000695007">
    <property type="component" value="Unplaced"/>
</dbReference>
<name>A0AAJ6VN33_9HYME</name>
<evidence type="ECO:0000256" key="2">
    <source>
        <dbReference type="ARBA" id="ARBA00022448"/>
    </source>
</evidence>
<dbReference type="Gene3D" id="1.20.1250.20">
    <property type="entry name" value="MFS general substrate transporter like domains"/>
    <property type="match status" value="1"/>
</dbReference>
<dbReference type="PANTHER" id="PTHR48021">
    <property type="match status" value="1"/>
</dbReference>
<evidence type="ECO:0000313" key="11">
    <source>
        <dbReference type="Proteomes" id="UP000695007"/>
    </source>
</evidence>
<feature type="transmembrane region" description="Helical" evidence="9">
    <location>
        <begin position="353"/>
        <end position="375"/>
    </location>
</feature>
<dbReference type="PROSITE" id="PS50850">
    <property type="entry name" value="MFS"/>
    <property type="match status" value="1"/>
</dbReference>
<dbReference type="InterPro" id="IPR003663">
    <property type="entry name" value="Sugar/inositol_transpt"/>
</dbReference>
<dbReference type="GeneID" id="105360232"/>
<dbReference type="GO" id="GO:0022857">
    <property type="term" value="F:transmembrane transporter activity"/>
    <property type="evidence" value="ECO:0007669"/>
    <property type="project" value="InterPro"/>
</dbReference>
<feature type="transmembrane region" description="Helical" evidence="9">
    <location>
        <begin position="145"/>
        <end position="167"/>
    </location>
</feature>
<sequence>MYLRTLFGYLRSSDAEREKRVTEDAIKPCQDLEMQQPKIEEKERLWLQWLSALSSSFAMISCGSHFGWTSPALPHLTGPDSEFSVTVYQGSWIASIYILGTILGSLVSPPMVNRIGRKRAFLAFILPQLAGWAMIVPARSYQVLYGARLIAGLGHGGIYNVAVIYLAEIADKRVRGAFGTLLKTSTNLGSLFSATMGAYLSYEKLNLVSLWLPLVFLCTFVFMPESPYFHLMRGREDRAIETMLRLRRLTKPESVRRDLEAMRLTVAESRHARGGLWELVTKPSNRRSLWILLSLKVTQQLSGQMAIIAYTQEIFGHSGSRLAPEHAAIVLGFAQLAAGLLVANLVDRMGRRLLIICSGCVAAAALAVVGTFFYAREELRVDVSQITWIPIVALITYEIVVALGIGTVPYVILGEIFPTNVKSEAVATAIIIGSLFAFVVGLGFQALNSVAGIHTTFWFFSVCCCSGSVWVYLITPETKGMSLEEVQELFNPQKPRNNG</sequence>
<dbReference type="AlphaFoldDB" id="A0AAJ6VN33"/>
<keyword evidence="11" id="KW-1185">Reference proteome</keyword>
<dbReference type="InterPro" id="IPR020846">
    <property type="entry name" value="MFS_dom"/>
</dbReference>
<evidence type="ECO:0000256" key="9">
    <source>
        <dbReference type="SAM" id="Phobius"/>
    </source>
</evidence>
<feature type="transmembrane region" description="Helical" evidence="9">
    <location>
        <begin position="425"/>
        <end position="444"/>
    </location>
</feature>
<comment type="subcellular location">
    <subcellularLocation>
        <location evidence="1">Cell membrane</location>
        <topology evidence="1">Multi-pass membrane protein</topology>
    </subcellularLocation>
</comment>
<dbReference type="RefSeq" id="XP_011495379.1">
    <property type="nucleotide sequence ID" value="XM_011497077.1"/>
</dbReference>
<evidence type="ECO:0000256" key="6">
    <source>
        <dbReference type="ARBA" id="ARBA00022989"/>
    </source>
</evidence>
<feature type="domain" description="Major facilitator superfamily (MFS) profile" evidence="10">
    <location>
        <begin position="51"/>
        <end position="479"/>
    </location>
</feature>
<dbReference type="PROSITE" id="PS00217">
    <property type="entry name" value="SUGAR_TRANSPORT_2"/>
    <property type="match status" value="1"/>
</dbReference>
<organism evidence="11 12">
    <name type="scientific">Ceratosolen solmsi marchali</name>
    <dbReference type="NCBI Taxonomy" id="326594"/>
    <lineage>
        <taxon>Eukaryota</taxon>
        <taxon>Metazoa</taxon>
        <taxon>Ecdysozoa</taxon>
        <taxon>Arthropoda</taxon>
        <taxon>Hexapoda</taxon>
        <taxon>Insecta</taxon>
        <taxon>Pterygota</taxon>
        <taxon>Neoptera</taxon>
        <taxon>Endopterygota</taxon>
        <taxon>Hymenoptera</taxon>
        <taxon>Apocrita</taxon>
        <taxon>Proctotrupomorpha</taxon>
        <taxon>Chalcidoidea</taxon>
        <taxon>Agaonidae</taxon>
        <taxon>Agaoninae</taxon>
        <taxon>Ceratosolen</taxon>
    </lineage>
</organism>
<accession>A0AAJ6VN33</accession>
<keyword evidence="2" id="KW-0813">Transport</keyword>
<dbReference type="Pfam" id="PF00083">
    <property type="entry name" value="Sugar_tr"/>
    <property type="match status" value="1"/>
</dbReference>
<dbReference type="FunFam" id="1.20.1250.20:FF:000218">
    <property type="entry name" value="facilitated trehalose transporter Tret1"/>
    <property type="match status" value="1"/>
</dbReference>
<keyword evidence="3" id="KW-1003">Cell membrane</keyword>
<dbReference type="InterPro" id="IPR050549">
    <property type="entry name" value="MFS_Trehalose_Transporter"/>
</dbReference>
<feature type="transmembrane region" description="Helical" evidence="9">
    <location>
        <begin position="45"/>
        <end position="68"/>
    </location>
</feature>
<dbReference type="SUPFAM" id="SSF103473">
    <property type="entry name" value="MFS general substrate transporter"/>
    <property type="match status" value="1"/>
</dbReference>
<feature type="transmembrane region" description="Helical" evidence="9">
    <location>
        <begin position="120"/>
        <end position="139"/>
    </location>
</feature>
<dbReference type="PRINTS" id="PR00171">
    <property type="entry name" value="SUGRTRNSPORT"/>
</dbReference>
<evidence type="ECO:0000256" key="4">
    <source>
        <dbReference type="ARBA" id="ARBA00022597"/>
    </source>
</evidence>
<feature type="transmembrane region" description="Helical" evidence="9">
    <location>
        <begin position="205"/>
        <end position="223"/>
    </location>
</feature>
<evidence type="ECO:0000256" key="5">
    <source>
        <dbReference type="ARBA" id="ARBA00022692"/>
    </source>
</evidence>
<evidence type="ECO:0000256" key="7">
    <source>
        <dbReference type="ARBA" id="ARBA00023136"/>
    </source>
</evidence>
<feature type="transmembrane region" description="Helical" evidence="9">
    <location>
        <begin position="327"/>
        <end position="346"/>
    </location>
</feature>
<dbReference type="InterPro" id="IPR005828">
    <property type="entry name" value="MFS_sugar_transport-like"/>
</dbReference>
<evidence type="ECO:0000256" key="3">
    <source>
        <dbReference type="ARBA" id="ARBA00022475"/>
    </source>
</evidence>
<keyword evidence="7 9" id="KW-0472">Membrane</keyword>
<keyword evidence="6 9" id="KW-1133">Transmembrane helix</keyword>
<proteinExistence type="predicted"/>
<dbReference type="InterPro" id="IPR005829">
    <property type="entry name" value="Sugar_transporter_CS"/>
</dbReference>
<feature type="transmembrane region" description="Helical" evidence="9">
    <location>
        <begin position="88"/>
        <end position="108"/>
    </location>
</feature>
<reference evidence="12" key="1">
    <citation type="submission" date="2025-08" db="UniProtKB">
        <authorList>
            <consortium name="RefSeq"/>
        </authorList>
    </citation>
    <scope>IDENTIFICATION</scope>
</reference>